<feature type="region of interest" description="Disordered" evidence="1">
    <location>
        <begin position="278"/>
        <end position="310"/>
    </location>
</feature>
<keyword evidence="3" id="KW-1185">Reference proteome</keyword>
<dbReference type="InParanoid" id="A0A1Y2DU67"/>
<name>A0A1Y2DU67_9BASI</name>
<organism evidence="2 3">
    <name type="scientific">Leucosporidium creatinivorum</name>
    <dbReference type="NCBI Taxonomy" id="106004"/>
    <lineage>
        <taxon>Eukaryota</taxon>
        <taxon>Fungi</taxon>
        <taxon>Dikarya</taxon>
        <taxon>Basidiomycota</taxon>
        <taxon>Pucciniomycotina</taxon>
        <taxon>Microbotryomycetes</taxon>
        <taxon>Leucosporidiales</taxon>
        <taxon>Leucosporidium</taxon>
    </lineage>
</organism>
<proteinExistence type="predicted"/>
<dbReference type="EMBL" id="MCGR01000070">
    <property type="protein sequence ID" value="ORY62709.1"/>
    <property type="molecule type" value="Genomic_DNA"/>
</dbReference>
<accession>A0A1Y2DU67</accession>
<reference evidence="2 3" key="1">
    <citation type="submission" date="2016-07" db="EMBL/GenBank/DDBJ databases">
        <title>Pervasive Adenine N6-methylation of Active Genes in Fungi.</title>
        <authorList>
            <consortium name="DOE Joint Genome Institute"/>
            <person name="Mondo S.J."/>
            <person name="Dannebaum R.O."/>
            <person name="Kuo R.C."/>
            <person name="Labutti K."/>
            <person name="Haridas S."/>
            <person name="Kuo A."/>
            <person name="Salamov A."/>
            <person name="Ahrendt S.R."/>
            <person name="Lipzen A."/>
            <person name="Sullivan W."/>
            <person name="Andreopoulos W.B."/>
            <person name="Clum A."/>
            <person name="Lindquist E."/>
            <person name="Daum C."/>
            <person name="Ramamoorthy G.K."/>
            <person name="Gryganskyi A."/>
            <person name="Culley D."/>
            <person name="Magnuson J.K."/>
            <person name="James T.Y."/>
            <person name="O'Malley M.A."/>
            <person name="Stajich J.E."/>
            <person name="Spatafora J.W."/>
            <person name="Visel A."/>
            <person name="Grigoriev I.V."/>
        </authorList>
    </citation>
    <scope>NUCLEOTIDE SEQUENCE [LARGE SCALE GENOMIC DNA]</scope>
    <source>
        <strain evidence="2 3">62-1032</strain>
    </source>
</reference>
<evidence type="ECO:0000313" key="3">
    <source>
        <dbReference type="Proteomes" id="UP000193467"/>
    </source>
</evidence>
<comment type="caution">
    <text evidence="2">The sequence shown here is derived from an EMBL/GenBank/DDBJ whole genome shotgun (WGS) entry which is preliminary data.</text>
</comment>
<dbReference type="Proteomes" id="UP000193467">
    <property type="component" value="Unassembled WGS sequence"/>
</dbReference>
<gene>
    <name evidence="2" type="ORF">BCR35DRAFT_334851</name>
</gene>
<sequence length="373" mass="41985">MAPTRNSRSSTSAHKTKPYARSQEYLDRLANKGNDIKITYKVIYLKACNIPFYRASLSIEFPAGSPFHTYLPRVFHSSKDCKSAEAAKEEAAERAVDHLLEIMGAGVEQADHPKLTKYLKDMVQLVKSLCSSFWGLLRRCGVLDRVAEEGAAFHAWLRGLTLNDLQRFFYDLRDALQTREAFVAWADERGREGYDVGQRVVLSARYIAGVRMVEGQLRRHKICDFRGAAGRKTGECAGRLYDSVIGTLEEKAEVNPTSMEARILKLMGRDFKTRQIVTFPPPSRRQPSSIAESPSLPPPSRPTELKTSSTRTINGASQAYDLILKLGIYTFPPPRLHLFAESPSSPFAKPPLYAPQRARIICSRSVIELYWII</sequence>
<evidence type="ECO:0000313" key="2">
    <source>
        <dbReference type="EMBL" id="ORY62709.1"/>
    </source>
</evidence>
<evidence type="ECO:0000256" key="1">
    <source>
        <dbReference type="SAM" id="MobiDB-lite"/>
    </source>
</evidence>
<protein>
    <submittedName>
        <fullName evidence="2">Uncharacterized protein</fullName>
    </submittedName>
</protein>
<dbReference type="AlphaFoldDB" id="A0A1Y2DU67"/>